<protein>
    <submittedName>
        <fullName evidence="2 3">Uncharacterized protein</fullName>
    </submittedName>
</protein>
<feature type="region of interest" description="Disordered" evidence="1">
    <location>
        <begin position="22"/>
        <end position="134"/>
    </location>
</feature>
<feature type="compositionally biased region" description="Low complexity" evidence="1">
    <location>
        <begin position="195"/>
        <end position="209"/>
    </location>
</feature>
<dbReference type="EMBL" id="GL385402">
    <property type="protein sequence ID" value="EJT70308.1"/>
    <property type="molecule type" value="Genomic_DNA"/>
</dbReference>
<reference evidence="2" key="2">
    <citation type="submission" date="2010-07" db="EMBL/GenBank/DDBJ databases">
        <authorList>
            <consortium name="The Broad Institute Genome Sequencing Platform"/>
            <consortium name="Broad Institute Genome Sequencing Center for Infectious Disease"/>
            <person name="Ma L.-J."/>
            <person name="Dead R."/>
            <person name="Young S."/>
            <person name="Zeng Q."/>
            <person name="Koehrsen M."/>
            <person name="Alvarado L."/>
            <person name="Berlin A."/>
            <person name="Chapman S.B."/>
            <person name="Chen Z."/>
            <person name="Freedman E."/>
            <person name="Gellesch M."/>
            <person name="Goldberg J."/>
            <person name="Griggs A."/>
            <person name="Gujja S."/>
            <person name="Heilman E.R."/>
            <person name="Heiman D."/>
            <person name="Hepburn T."/>
            <person name="Howarth C."/>
            <person name="Jen D."/>
            <person name="Larson L."/>
            <person name="Mehta T."/>
            <person name="Neiman D."/>
            <person name="Pearson M."/>
            <person name="Roberts A."/>
            <person name="Saif S."/>
            <person name="Shea T."/>
            <person name="Shenoy N."/>
            <person name="Sisk P."/>
            <person name="Stolte C."/>
            <person name="Sykes S."/>
            <person name="Walk T."/>
            <person name="White J."/>
            <person name="Yandava C."/>
            <person name="Haas B."/>
            <person name="Nusbaum C."/>
            <person name="Birren B."/>
        </authorList>
    </citation>
    <scope>NUCLEOTIDE SEQUENCE</scope>
    <source>
        <strain evidence="2">R3-111a-1</strain>
    </source>
</reference>
<dbReference type="RefSeq" id="XP_009228642.1">
    <property type="nucleotide sequence ID" value="XM_009230378.1"/>
</dbReference>
<sequence length="331" mass="36127">MLEPIYVWLGLVRVRVRAPCLADEQQTERQAERQAERSRWYGESPGEQQAQQQQREDTRSTTRHSNGAQQGTAEAPLWSASQSDSAGRTQDFPASTASIPQIRRSKRSIDDISDSEGGGSERRIRFDASVPGPSNLRNRHGLGCHLPWLVGLGLAAWEEAQSGKENSRDGAGPTSPPGTSQFELPHRPSKRLRSSRGSSPQSSTGSSPASERECSIEEASRLLACPFYRHDPARHHGCVGDPTLSDADAVRHVVSRACKPPPEPPADLQVGVSASQAAELAVQGGRGAGVRVDPATSWDNIWDVLFPGREKPAESQFAPWKERELWKQGYG</sequence>
<keyword evidence="4" id="KW-1185">Reference proteome</keyword>
<dbReference type="AlphaFoldDB" id="J3PG54"/>
<dbReference type="OrthoDB" id="3564303at2759"/>
<organism evidence="2">
    <name type="scientific">Gaeumannomyces tritici (strain R3-111a-1)</name>
    <name type="common">Wheat and barley take-all root rot fungus</name>
    <name type="synonym">Gaeumannomyces graminis var. tritici</name>
    <dbReference type="NCBI Taxonomy" id="644352"/>
    <lineage>
        <taxon>Eukaryota</taxon>
        <taxon>Fungi</taxon>
        <taxon>Dikarya</taxon>
        <taxon>Ascomycota</taxon>
        <taxon>Pezizomycotina</taxon>
        <taxon>Sordariomycetes</taxon>
        <taxon>Sordariomycetidae</taxon>
        <taxon>Magnaporthales</taxon>
        <taxon>Magnaporthaceae</taxon>
        <taxon>Gaeumannomyces</taxon>
    </lineage>
</organism>
<evidence type="ECO:0000256" key="1">
    <source>
        <dbReference type="SAM" id="MobiDB-lite"/>
    </source>
</evidence>
<feature type="compositionally biased region" description="Polar residues" evidence="1">
    <location>
        <begin position="63"/>
        <end position="72"/>
    </location>
</feature>
<proteinExistence type="predicted"/>
<dbReference type="EnsemblFungi" id="EJT70308">
    <property type="protein sequence ID" value="EJT70308"/>
    <property type="gene ID" value="GGTG_12480"/>
</dbReference>
<accession>J3PG54</accession>
<dbReference type="GeneID" id="20352938"/>
<feature type="compositionally biased region" description="Basic and acidic residues" evidence="1">
    <location>
        <begin position="26"/>
        <end position="40"/>
    </location>
</feature>
<reference evidence="4" key="1">
    <citation type="submission" date="2010-07" db="EMBL/GenBank/DDBJ databases">
        <title>The genome sequence of Gaeumannomyces graminis var. tritici strain R3-111a-1.</title>
        <authorList>
            <consortium name="The Broad Institute Genome Sequencing Platform"/>
            <person name="Ma L.-J."/>
            <person name="Dead R."/>
            <person name="Young S."/>
            <person name="Zeng Q."/>
            <person name="Koehrsen M."/>
            <person name="Alvarado L."/>
            <person name="Berlin A."/>
            <person name="Chapman S.B."/>
            <person name="Chen Z."/>
            <person name="Freedman E."/>
            <person name="Gellesch M."/>
            <person name="Goldberg J."/>
            <person name="Griggs A."/>
            <person name="Gujja S."/>
            <person name="Heilman E.R."/>
            <person name="Heiman D."/>
            <person name="Hepburn T."/>
            <person name="Howarth C."/>
            <person name="Jen D."/>
            <person name="Larson L."/>
            <person name="Mehta T."/>
            <person name="Neiman D."/>
            <person name="Pearson M."/>
            <person name="Roberts A."/>
            <person name="Saif S."/>
            <person name="Shea T."/>
            <person name="Shenoy N."/>
            <person name="Sisk P."/>
            <person name="Stolte C."/>
            <person name="Sykes S."/>
            <person name="Walk T."/>
            <person name="White J."/>
            <person name="Yandava C."/>
            <person name="Haas B."/>
            <person name="Nusbaum C."/>
            <person name="Birren B."/>
        </authorList>
    </citation>
    <scope>NUCLEOTIDE SEQUENCE [LARGE SCALE GENOMIC DNA]</scope>
    <source>
        <strain evidence="4">R3-111a-1</strain>
    </source>
</reference>
<reference evidence="2" key="3">
    <citation type="submission" date="2010-09" db="EMBL/GenBank/DDBJ databases">
        <title>Annotation of Gaeumannomyces graminis var. tritici R3-111a-1.</title>
        <authorList>
            <consortium name="The Broad Institute Genome Sequencing Platform"/>
            <person name="Ma L.-J."/>
            <person name="Dead R."/>
            <person name="Young S.K."/>
            <person name="Zeng Q."/>
            <person name="Gargeya S."/>
            <person name="Fitzgerald M."/>
            <person name="Haas B."/>
            <person name="Abouelleil A."/>
            <person name="Alvarado L."/>
            <person name="Arachchi H.M."/>
            <person name="Berlin A."/>
            <person name="Brown A."/>
            <person name="Chapman S.B."/>
            <person name="Chen Z."/>
            <person name="Dunbar C."/>
            <person name="Freedman E."/>
            <person name="Gearin G."/>
            <person name="Gellesch M."/>
            <person name="Goldberg J."/>
            <person name="Griggs A."/>
            <person name="Gujja S."/>
            <person name="Heiman D."/>
            <person name="Howarth C."/>
            <person name="Larson L."/>
            <person name="Lui A."/>
            <person name="MacDonald P.J.P."/>
            <person name="Mehta T."/>
            <person name="Montmayeur A."/>
            <person name="Murphy C."/>
            <person name="Neiman D."/>
            <person name="Pearson M."/>
            <person name="Priest M."/>
            <person name="Roberts A."/>
            <person name="Saif S."/>
            <person name="Shea T."/>
            <person name="Shenoy N."/>
            <person name="Sisk P."/>
            <person name="Stolte C."/>
            <person name="Sykes S."/>
            <person name="Yandava C."/>
            <person name="Wortman J."/>
            <person name="Nusbaum C."/>
            <person name="Birren B."/>
        </authorList>
    </citation>
    <scope>NUCLEOTIDE SEQUENCE</scope>
    <source>
        <strain evidence="2">R3-111a-1</strain>
    </source>
</reference>
<dbReference type="VEuPathDB" id="FungiDB:GGTG_12480"/>
<evidence type="ECO:0000313" key="2">
    <source>
        <dbReference type="EMBL" id="EJT70308.1"/>
    </source>
</evidence>
<dbReference type="Proteomes" id="UP000006039">
    <property type="component" value="Unassembled WGS sequence"/>
</dbReference>
<gene>
    <name evidence="3" type="primary">20352938</name>
    <name evidence="2" type="ORF">GGTG_12480</name>
</gene>
<feature type="region of interest" description="Disordered" evidence="1">
    <location>
        <begin position="160"/>
        <end position="213"/>
    </location>
</feature>
<name>J3PG54_GAET3</name>
<evidence type="ECO:0000313" key="4">
    <source>
        <dbReference type="Proteomes" id="UP000006039"/>
    </source>
</evidence>
<reference evidence="3" key="4">
    <citation type="journal article" date="2015" name="G3 (Bethesda)">
        <title>Genome sequences of three phytopathogenic species of the Magnaporthaceae family of fungi.</title>
        <authorList>
            <person name="Okagaki L.H."/>
            <person name="Nunes C.C."/>
            <person name="Sailsbery J."/>
            <person name="Clay B."/>
            <person name="Brown D."/>
            <person name="John T."/>
            <person name="Oh Y."/>
            <person name="Young N."/>
            <person name="Fitzgerald M."/>
            <person name="Haas B.J."/>
            <person name="Zeng Q."/>
            <person name="Young S."/>
            <person name="Adiconis X."/>
            <person name="Fan L."/>
            <person name="Levin J.Z."/>
            <person name="Mitchell T.K."/>
            <person name="Okubara P.A."/>
            <person name="Farman M.L."/>
            <person name="Kohn L.M."/>
            <person name="Birren B."/>
            <person name="Ma L.-J."/>
            <person name="Dean R.A."/>
        </authorList>
    </citation>
    <scope>NUCLEOTIDE SEQUENCE</scope>
    <source>
        <strain evidence="3">R3-111a-1</strain>
    </source>
</reference>
<dbReference type="eggNOG" id="ENOG502RNG7">
    <property type="taxonomic scope" value="Eukaryota"/>
</dbReference>
<reference evidence="3" key="5">
    <citation type="submission" date="2018-04" db="UniProtKB">
        <authorList>
            <consortium name="EnsemblFungi"/>
        </authorList>
    </citation>
    <scope>IDENTIFICATION</scope>
    <source>
        <strain evidence="3">R3-111a-1</strain>
    </source>
</reference>
<feature type="compositionally biased region" description="Polar residues" evidence="1">
    <location>
        <begin position="79"/>
        <end position="99"/>
    </location>
</feature>
<dbReference type="HOGENOM" id="CLU_839505_0_0_1"/>
<evidence type="ECO:0000313" key="3">
    <source>
        <dbReference type="EnsemblFungi" id="EJT70308"/>
    </source>
</evidence>